<reference evidence="3 4" key="1">
    <citation type="submission" date="2019-08" db="EMBL/GenBank/DDBJ databases">
        <title>Hyperibacter terrae gen. nov., sp. nov. and Hyperibacter viscosus sp. nov., two new members in the family Rhodospirillaceae isolated from the rhizosphere of Hypericum perforatum.</title>
        <authorList>
            <person name="Noviana Z."/>
        </authorList>
    </citation>
    <scope>NUCLEOTIDE SEQUENCE [LARGE SCALE GENOMIC DNA]</scope>
    <source>
        <strain evidence="3 4">R5913</strain>
    </source>
</reference>
<feature type="domain" description="ABC-type glycine betaine transport system substrate-binding" evidence="2">
    <location>
        <begin position="34"/>
        <end position="309"/>
    </location>
</feature>
<gene>
    <name evidence="3" type="ORF">FRZ44_31900</name>
</gene>
<keyword evidence="4" id="KW-1185">Reference proteome</keyword>
<dbReference type="RefSeq" id="WP_151178102.1">
    <property type="nucleotide sequence ID" value="NZ_CP042906.1"/>
</dbReference>
<evidence type="ECO:0000256" key="1">
    <source>
        <dbReference type="SAM" id="SignalP"/>
    </source>
</evidence>
<dbReference type="GO" id="GO:0022857">
    <property type="term" value="F:transmembrane transporter activity"/>
    <property type="evidence" value="ECO:0007669"/>
    <property type="project" value="InterPro"/>
</dbReference>
<organism evidence="3 4">
    <name type="scientific">Hypericibacter terrae</name>
    <dbReference type="NCBI Taxonomy" id="2602015"/>
    <lineage>
        <taxon>Bacteria</taxon>
        <taxon>Pseudomonadati</taxon>
        <taxon>Pseudomonadota</taxon>
        <taxon>Alphaproteobacteria</taxon>
        <taxon>Rhodospirillales</taxon>
        <taxon>Dongiaceae</taxon>
        <taxon>Hypericibacter</taxon>
    </lineage>
</organism>
<feature type="signal peptide" evidence="1">
    <location>
        <begin position="1"/>
        <end position="27"/>
    </location>
</feature>
<proteinExistence type="predicted"/>
<dbReference type="SUPFAM" id="SSF53850">
    <property type="entry name" value="Periplasmic binding protein-like II"/>
    <property type="match status" value="1"/>
</dbReference>
<dbReference type="GO" id="GO:0043190">
    <property type="term" value="C:ATP-binding cassette (ABC) transporter complex"/>
    <property type="evidence" value="ECO:0007669"/>
    <property type="project" value="InterPro"/>
</dbReference>
<evidence type="ECO:0000259" key="2">
    <source>
        <dbReference type="Pfam" id="PF04069"/>
    </source>
</evidence>
<dbReference type="OrthoDB" id="9787902at2"/>
<keyword evidence="1" id="KW-0732">Signal</keyword>
<dbReference type="EMBL" id="CP042906">
    <property type="protein sequence ID" value="QEX17887.1"/>
    <property type="molecule type" value="Genomic_DNA"/>
</dbReference>
<dbReference type="Proteomes" id="UP000326202">
    <property type="component" value="Chromosome"/>
</dbReference>
<evidence type="ECO:0000313" key="4">
    <source>
        <dbReference type="Proteomes" id="UP000326202"/>
    </source>
</evidence>
<sequence length="325" mass="35755">MYRRFTTRILGAAALMAGLMAGAPAHAAVPESKDTIKLAINEWTGQHITTYVAGEVLKRMGYNVEYTVAGYLPQFEAIQDGTVTASLEIWSNNVGDAYKAASATGKVEDLGKLGLVAGEGWYYPTYVEEKCPGLPDWHAFAKCAELFSTPETFPEGRLLDYPLDWGARNVDIIKALKLPYQSVPGGSEGAMVAELKAAYAKKEPIVVMFWTPHWIFAEMDLHKVDLPPYSDACMNDPKAGPNPDVTGDCFVDIPITFKVAWSGMKDKWPAAYKFLKSFTFSADDQIPLIHKIDAEGQDLETVVKAWVDQNEAKWKPQMDAAMAGS</sequence>
<evidence type="ECO:0000313" key="3">
    <source>
        <dbReference type="EMBL" id="QEX17887.1"/>
    </source>
</evidence>
<dbReference type="CDD" id="cd13643">
    <property type="entry name" value="PBP2_BCP_2"/>
    <property type="match status" value="1"/>
</dbReference>
<dbReference type="AlphaFoldDB" id="A0A5J6ML25"/>
<dbReference type="Gene3D" id="3.40.190.100">
    <property type="entry name" value="Glycine betaine-binding periplasmic protein, domain 2"/>
    <property type="match status" value="1"/>
</dbReference>
<name>A0A5J6ML25_9PROT</name>
<dbReference type="Gene3D" id="3.40.190.10">
    <property type="entry name" value="Periplasmic binding protein-like II"/>
    <property type="match status" value="1"/>
</dbReference>
<feature type="chain" id="PRO_5023924752" evidence="1">
    <location>
        <begin position="28"/>
        <end position="325"/>
    </location>
</feature>
<dbReference type="InterPro" id="IPR007210">
    <property type="entry name" value="ABC_Gly_betaine_transp_sub-bd"/>
</dbReference>
<accession>A0A5J6ML25</accession>
<protein>
    <submittedName>
        <fullName evidence="3">ABC transporter</fullName>
    </submittedName>
</protein>
<dbReference type="Pfam" id="PF04069">
    <property type="entry name" value="OpuAC"/>
    <property type="match status" value="1"/>
</dbReference>
<dbReference type="KEGG" id="htq:FRZ44_31900"/>